<reference evidence="2" key="1">
    <citation type="submission" date="2015-12" db="EMBL/GenBank/DDBJ databases">
        <title>Complete genome sequence of Pandoraea norimbergensis DSM 11628.</title>
        <authorList>
            <person name="Ee R."/>
            <person name="Lim Y.-L."/>
            <person name="Yong D."/>
            <person name="Yin W.-F."/>
            <person name="Chan K.-G."/>
        </authorList>
    </citation>
    <scope>NUCLEOTIDE SEQUENCE [LARGE SCALE GENOMIC DNA]</scope>
    <source>
        <strain evidence="2">DSM 11628</strain>
    </source>
</reference>
<dbReference type="Proteomes" id="UP000060277">
    <property type="component" value="Chromosome"/>
</dbReference>
<accession>A0ABN4JNV6</accession>
<gene>
    <name evidence="1" type="ORF">AT302_20765</name>
</gene>
<name>A0ABN4JNV6_9BURK</name>
<keyword evidence="2" id="KW-1185">Reference proteome</keyword>
<evidence type="ECO:0000313" key="2">
    <source>
        <dbReference type="Proteomes" id="UP000060277"/>
    </source>
</evidence>
<organism evidence="1 2">
    <name type="scientific">Pandoraea norimbergensis</name>
    <dbReference type="NCBI Taxonomy" id="93219"/>
    <lineage>
        <taxon>Bacteria</taxon>
        <taxon>Pseudomonadati</taxon>
        <taxon>Pseudomonadota</taxon>
        <taxon>Betaproteobacteria</taxon>
        <taxon>Burkholderiales</taxon>
        <taxon>Burkholderiaceae</taxon>
        <taxon>Pandoraea</taxon>
    </lineage>
</organism>
<sequence length="93" mass="10875">MLHFGGITGTAKYLKRTTRTLANWLSYRERMPWWVPEILRLKAFEHAEQMRHMGILRQMRPNFGFVPMAAQHAANDDIYTPILQLGLFMAEAL</sequence>
<proteinExistence type="predicted"/>
<evidence type="ECO:0000313" key="1">
    <source>
        <dbReference type="EMBL" id="ALS61847.1"/>
    </source>
</evidence>
<protein>
    <submittedName>
        <fullName evidence="1">Uncharacterized protein</fullName>
    </submittedName>
</protein>
<dbReference type="RefSeq" id="WP_058378757.1">
    <property type="nucleotide sequence ID" value="NZ_CP013480.3"/>
</dbReference>
<dbReference type="EMBL" id="CP013480">
    <property type="protein sequence ID" value="ALS61847.1"/>
    <property type="molecule type" value="Genomic_DNA"/>
</dbReference>